<keyword evidence="3 5" id="KW-0346">Stress response</keyword>
<dbReference type="PANTHER" id="PTHR34824:SF1">
    <property type="entry name" value="HEAT-INDUCIBLE TRANSCRIPTION REPRESSOR HRCA"/>
    <property type="match status" value="1"/>
</dbReference>
<keyword evidence="1 5" id="KW-0678">Repressor</keyword>
<dbReference type="RefSeq" id="WP_343988178.1">
    <property type="nucleotide sequence ID" value="NZ_BAAAFM010000003.1"/>
</dbReference>
<organism evidence="8 9">
    <name type="scientific">Kangiella japonica</name>
    <dbReference type="NCBI Taxonomy" id="647384"/>
    <lineage>
        <taxon>Bacteria</taxon>
        <taxon>Pseudomonadati</taxon>
        <taxon>Pseudomonadota</taxon>
        <taxon>Gammaproteobacteria</taxon>
        <taxon>Kangiellales</taxon>
        <taxon>Kangiellaceae</taxon>
        <taxon>Kangiella</taxon>
    </lineage>
</organism>
<dbReference type="SUPFAM" id="SSF55781">
    <property type="entry name" value="GAF domain-like"/>
    <property type="match status" value="1"/>
</dbReference>
<comment type="function">
    <text evidence="5">Negative regulator of class I heat shock genes (grpE-dnaK-dnaJ and groELS operons). Prevents heat-shock induction of these operons.</text>
</comment>
<evidence type="ECO:0000256" key="3">
    <source>
        <dbReference type="ARBA" id="ARBA00023016"/>
    </source>
</evidence>
<dbReference type="InterPro" id="IPR036388">
    <property type="entry name" value="WH-like_DNA-bd_sf"/>
</dbReference>
<dbReference type="InterPro" id="IPR021153">
    <property type="entry name" value="HrcA_C"/>
</dbReference>
<evidence type="ECO:0000256" key="2">
    <source>
        <dbReference type="ARBA" id="ARBA00023015"/>
    </source>
</evidence>
<dbReference type="Proteomes" id="UP001501221">
    <property type="component" value="Unassembled WGS sequence"/>
</dbReference>
<comment type="caution">
    <text evidence="8">The sequence shown here is derived from an EMBL/GenBank/DDBJ whole genome shotgun (WGS) entry which is preliminary data.</text>
</comment>
<evidence type="ECO:0000256" key="5">
    <source>
        <dbReference type="HAMAP-Rule" id="MF_00081"/>
    </source>
</evidence>
<reference evidence="8 9" key="1">
    <citation type="journal article" date="2019" name="Int. J. Syst. Evol. Microbiol.">
        <title>The Global Catalogue of Microorganisms (GCM) 10K type strain sequencing project: providing services to taxonomists for standard genome sequencing and annotation.</title>
        <authorList>
            <consortium name="The Broad Institute Genomics Platform"/>
            <consortium name="The Broad Institute Genome Sequencing Center for Infectious Disease"/>
            <person name="Wu L."/>
            <person name="Ma J."/>
        </authorList>
    </citation>
    <scope>NUCLEOTIDE SEQUENCE [LARGE SCALE GENOMIC DNA]</scope>
    <source>
        <strain evidence="8 9">JCM 16211</strain>
    </source>
</reference>
<evidence type="ECO:0000313" key="9">
    <source>
        <dbReference type="Proteomes" id="UP001501221"/>
    </source>
</evidence>
<feature type="domain" description="Heat-inducible transcription repressor HrcA C-terminal" evidence="6">
    <location>
        <begin position="106"/>
        <end position="330"/>
    </location>
</feature>
<keyword evidence="2 5" id="KW-0805">Transcription regulation</keyword>
<gene>
    <name evidence="5 8" type="primary">hrcA</name>
    <name evidence="8" type="ORF">GCM10009123_12500</name>
</gene>
<dbReference type="PIRSF" id="PIRSF005485">
    <property type="entry name" value="HrcA"/>
    <property type="match status" value="1"/>
</dbReference>
<dbReference type="SUPFAM" id="SSF46785">
    <property type="entry name" value="Winged helix' DNA-binding domain"/>
    <property type="match status" value="1"/>
</dbReference>
<comment type="similarity">
    <text evidence="5">Belongs to the HrcA family.</text>
</comment>
<keyword evidence="9" id="KW-1185">Reference proteome</keyword>
<dbReference type="PANTHER" id="PTHR34824">
    <property type="entry name" value="HEAT-INDUCIBLE TRANSCRIPTION REPRESSOR HRCA"/>
    <property type="match status" value="1"/>
</dbReference>
<dbReference type="Pfam" id="PF01628">
    <property type="entry name" value="HrcA"/>
    <property type="match status" value="1"/>
</dbReference>
<dbReference type="InterPro" id="IPR023120">
    <property type="entry name" value="WHTH_transcript_rep_HrcA_IDD"/>
</dbReference>
<dbReference type="InterPro" id="IPR036390">
    <property type="entry name" value="WH_DNA-bd_sf"/>
</dbReference>
<dbReference type="Gene3D" id="1.10.10.10">
    <property type="entry name" value="Winged helix-like DNA-binding domain superfamily/Winged helix DNA-binding domain"/>
    <property type="match status" value="1"/>
</dbReference>
<name>A0ABN0SYK0_9GAMM</name>
<proteinExistence type="inferred from homology"/>
<dbReference type="InterPro" id="IPR005104">
    <property type="entry name" value="WHTH_HrcA_DNA-bd"/>
</dbReference>
<dbReference type="NCBIfam" id="TIGR00331">
    <property type="entry name" value="hrcA"/>
    <property type="match status" value="1"/>
</dbReference>
<dbReference type="Gene3D" id="3.30.450.40">
    <property type="match status" value="1"/>
</dbReference>
<evidence type="ECO:0000256" key="4">
    <source>
        <dbReference type="ARBA" id="ARBA00023163"/>
    </source>
</evidence>
<evidence type="ECO:0000256" key="1">
    <source>
        <dbReference type="ARBA" id="ARBA00022491"/>
    </source>
</evidence>
<evidence type="ECO:0000313" key="8">
    <source>
        <dbReference type="EMBL" id="GAA0206541.1"/>
    </source>
</evidence>
<accession>A0ABN0SYK0</accession>
<dbReference type="InterPro" id="IPR029016">
    <property type="entry name" value="GAF-like_dom_sf"/>
</dbReference>
<dbReference type="HAMAP" id="MF_00081">
    <property type="entry name" value="HrcA"/>
    <property type="match status" value="1"/>
</dbReference>
<dbReference type="Gene3D" id="3.30.390.60">
    <property type="entry name" value="Heat-inducible transcription repressor hrca homolog, domain 3"/>
    <property type="match status" value="1"/>
</dbReference>
<evidence type="ECO:0000259" key="6">
    <source>
        <dbReference type="Pfam" id="PF01628"/>
    </source>
</evidence>
<evidence type="ECO:0000259" key="7">
    <source>
        <dbReference type="Pfam" id="PF03444"/>
    </source>
</evidence>
<protein>
    <recommendedName>
        <fullName evidence="5">Heat-inducible transcription repressor HrcA</fullName>
    </recommendedName>
</protein>
<dbReference type="Pfam" id="PF03444">
    <property type="entry name" value="WHD_HrcA"/>
    <property type="match status" value="1"/>
</dbReference>
<feature type="domain" description="Winged helix-turn-helix transcription repressor HrcA DNA-binding" evidence="7">
    <location>
        <begin position="11"/>
        <end position="73"/>
    </location>
</feature>
<dbReference type="EMBL" id="BAAAFM010000003">
    <property type="protein sequence ID" value="GAA0206541.1"/>
    <property type="molecule type" value="Genomic_DNA"/>
</dbReference>
<dbReference type="InterPro" id="IPR002571">
    <property type="entry name" value="HrcA"/>
</dbReference>
<sequence>MSKFDQRAQILMKTLVETYISSGQPVGSKTLLENSQLSVSSATVRNVMQDLESMGLLTAPYTSAGRIPTSQGVRLFVDQLLTVSDVEEIYLQQLQQHLGKVSETGEMLSSVSNMLSQVTQMAGLVRVPRRDVTRVKQVEFVPLSQDAEAQNKVLVVLVLSDGEVQNRVIQLDTPVTRSELQQASNYVNHHFAGKELDTVRRELLNELKADRAKMDQMMASMVEVAEKSFTGNEDDEVQVTGKSQLLNWVNSGDISDLQSVFNAFSEKTQMLTLLDKCLNADGVQLFIGEESGYDVFSQCSVVGAPYSIDGEAVGVLAVVGPTRMDYNKVIPMVDITAKLISAALNNDDESSY</sequence>
<keyword evidence="4 5" id="KW-0804">Transcription</keyword>